<reference evidence="1 2" key="1">
    <citation type="submission" date="2019-07" db="EMBL/GenBank/DDBJ databases">
        <title>Litoreibacter alkalisoli sp. nov., isolated from saline-alkaline soil.</title>
        <authorList>
            <person name="Wang S."/>
            <person name="Xu L."/>
            <person name="Xing Y.-T."/>
            <person name="Sun J.-Q."/>
        </authorList>
    </citation>
    <scope>NUCLEOTIDE SEQUENCE [LARGE SCALE GENOMIC DNA]</scope>
    <source>
        <strain evidence="1 2">LN3S51</strain>
    </source>
</reference>
<dbReference type="InterPro" id="IPR021352">
    <property type="entry name" value="DUF2971"/>
</dbReference>
<organism evidence="1 2">
    <name type="scientific">Qingshengfaniella alkalisoli</name>
    <dbReference type="NCBI Taxonomy" id="2599296"/>
    <lineage>
        <taxon>Bacteria</taxon>
        <taxon>Pseudomonadati</taxon>
        <taxon>Pseudomonadota</taxon>
        <taxon>Alphaproteobacteria</taxon>
        <taxon>Rhodobacterales</taxon>
        <taxon>Paracoccaceae</taxon>
        <taxon>Qingshengfaniella</taxon>
    </lineage>
</organism>
<evidence type="ECO:0000313" key="2">
    <source>
        <dbReference type="Proteomes" id="UP000318483"/>
    </source>
</evidence>
<evidence type="ECO:0000313" key="1">
    <source>
        <dbReference type="EMBL" id="QDY69887.1"/>
    </source>
</evidence>
<dbReference type="AlphaFoldDB" id="A0A5B8J627"/>
<name>A0A5B8J627_9RHOB</name>
<accession>A0A5B8J627</accession>
<keyword evidence="2" id="KW-1185">Reference proteome</keyword>
<dbReference type="OrthoDB" id="4119964at2"/>
<dbReference type="EMBL" id="CP042261">
    <property type="protein sequence ID" value="QDY69887.1"/>
    <property type="molecule type" value="Genomic_DNA"/>
</dbReference>
<sequence>MKVFQLAWASMQPDSNRKLYKFSGPTEYALQNLENGVIFCQHYSAYNDPFEFWSNIYEGIPDPKLEPERFLAAASAWGFPANSVDELMADRGFFENMEEYFDECQHYAPPFGAMRQGIRVACFGSEQDNLLMWSHYGDGLRGFCIVFDEPSIANADPDGYLFDVAYLQAPPTVDSLVYGIAWDQDWFSQTAIDETTTAIEFQGRKELQAEIPMYEEAGAEAVRMMHDIWRHAFGTKPAEWSYERERRLLVQSDRDDELPILRKYPADAITQIVVGERMPSDYRRRLEGVLSKNYGSVPISTARRSPSTYRLEIERAEVRRRASVE</sequence>
<dbReference type="RefSeq" id="WP_146365263.1">
    <property type="nucleotide sequence ID" value="NZ_CP042261.1"/>
</dbReference>
<dbReference type="Proteomes" id="UP000318483">
    <property type="component" value="Chromosome"/>
</dbReference>
<dbReference type="Pfam" id="PF11185">
    <property type="entry name" value="DUF2971"/>
    <property type="match status" value="1"/>
</dbReference>
<protein>
    <submittedName>
        <fullName evidence="1">DUF2971 domain-containing protein</fullName>
    </submittedName>
</protein>
<dbReference type="KEGG" id="lit:FPZ52_09810"/>
<gene>
    <name evidence="1" type="ORF">FPZ52_09810</name>
</gene>
<proteinExistence type="predicted"/>